<keyword evidence="1" id="KW-0732">Signal</keyword>
<gene>
    <name evidence="3" type="ORF">GCM10008111_16230</name>
</gene>
<comment type="caution">
    <text evidence="3">The sequence shown here is derived from an EMBL/GenBank/DDBJ whole genome shotgun (WGS) entry which is preliminary data.</text>
</comment>
<protein>
    <recommendedName>
        <fullName evidence="2">BON domain-containing protein</fullName>
    </recommendedName>
</protein>
<name>A0ABQ2WL63_9ALTE</name>
<feature type="domain" description="BON" evidence="2">
    <location>
        <begin position="45"/>
        <end position="113"/>
    </location>
</feature>
<evidence type="ECO:0000256" key="1">
    <source>
        <dbReference type="SAM" id="SignalP"/>
    </source>
</evidence>
<dbReference type="Gene3D" id="3.30.1340.30">
    <property type="match status" value="1"/>
</dbReference>
<dbReference type="RefSeq" id="WP_189482329.1">
    <property type="nucleotide sequence ID" value="NZ_BMYR01000006.1"/>
</dbReference>
<dbReference type="Pfam" id="PF04972">
    <property type="entry name" value="BON"/>
    <property type="match status" value="1"/>
</dbReference>
<evidence type="ECO:0000313" key="3">
    <source>
        <dbReference type="EMBL" id="GGW60837.1"/>
    </source>
</evidence>
<keyword evidence="4" id="KW-1185">Reference proteome</keyword>
<feature type="chain" id="PRO_5047438568" description="BON domain-containing protein" evidence="1">
    <location>
        <begin position="18"/>
        <end position="118"/>
    </location>
</feature>
<dbReference type="InterPro" id="IPR014004">
    <property type="entry name" value="Transpt-assoc_nodulatn_dom_bac"/>
</dbReference>
<dbReference type="EMBL" id="BMYR01000006">
    <property type="protein sequence ID" value="GGW60837.1"/>
    <property type="molecule type" value="Genomic_DNA"/>
</dbReference>
<feature type="signal peptide" evidence="1">
    <location>
        <begin position="1"/>
        <end position="17"/>
    </location>
</feature>
<evidence type="ECO:0000313" key="4">
    <source>
        <dbReference type="Proteomes" id="UP000634667"/>
    </source>
</evidence>
<accession>A0ABQ2WL63</accession>
<dbReference type="PROSITE" id="PS50914">
    <property type="entry name" value="BON"/>
    <property type="match status" value="1"/>
</dbReference>
<organism evidence="3 4">
    <name type="scientific">Alishewanella tabrizica</name>
    <dbReference type="NCBI Taxonomy" id="671278"/>
    <lineage>
        <taxon>Bacteria</taxon>
        <taxon>Pseudomonadati</taxon>
        <taxon>Pseudomonadota</taxon>
        <taxon>Gammaproteobacteria</taxon>
        <taxon>Alteromonadales</taxon>
        <taxon>Alteromonadaceae</taxon>
        <taxon>Alishewanella</taxon>
    </lineage>
</organism>
<dbReference type="Proteomes" id="UP000634667">
    <property type="component" value="Unassembled WGS sequence"/>
</dbReference>
<dbReference type="PROSITE" id="PS51257">
    <property type="entry name" value="PROKAR_LIPOPROTEIN"/>
    <property type="match status" value="1"/>
</dbReference>
<sequence length="118" mass="12422">MKTLPLIYIILSLPLLLTGCDGTSKQPTYTGAASDTPTSTANVPADSILEQQVNTAIQRDPLFRNGDVSVAVLESKVRLSGRVATPEHIAKAEEIARNIQGVKAVSNDLVLSGAGTSY</sequence>
<dbReference type="InterPro" id="IPR007055">
    <property type="entry name" value="BON_dom"/>
</dbReference>
<proteinExistence type="predicted"/>
<evidence type="ECO:0000259" key="2">
    <source>
        <dbReference type="PROSITE" id="PS50914"/>
    </source>
</evidence>
<reference evidence="4" key="1">
    <citation type="journal article" date="2019" name="Int. J. Syst. Evol. Microbiol.">
        <title>The Global Catalogue of Microorganisms (GCM) 10K type strain sequencing project: providing services to taxonomists for standard genome sequencing and annotation.</title>
        <authorList>
            <consortium name="The Broad Institute Genomics Platform"/>
            <consortium name="The Broad Institute Genome Sequencing Center for Infectious Disease"/>
            <person name="Wu L."/>
            <person name="Ma J."/>
        </authorList>
    </citation>
    <scope>NUCLEOTIDE SEQUENCE [LARGE SCALE GENOMIC DNA]</scope>
    <source>
        <strain evidence="4">KCTC 23723</strain>
    </source>
</reference>
<dbReference type="SMART" id="SM00749">
    <property type="entry name" value="BON"/>
    <property type="match status" value="1"/>
</dbReference>